<dbReference type="InterPro" id="IPR009008">
    <property type="entry name" value="Val/Leu/Ile-tRNA-synth_edit"/>
</dbReference>
<feature type="coiled-coil region" evidence="10">
    <location>
        <begin position="811"/>
        <end position="873"/>
    </location>
</feature>
<evidence type="ECO:0000256" key="8">
    <source>
        <dbReference type="ARBA" id="ARBA00047552"/>
    </source>
</evidence>
<organism evidence="15 16">
    <name type="scientific">Actinomadura hallensis</name>
    <dbReference type="NCBI Taxonomy" id="337895"/>
    <lineage>
        <taxon>Bacteria</taxon>
        <taxon>Bacillati</taxon>
        <taxon>Actinomycetota</taxon>
        <taxon>Actinomycetes</taxon>
        <taxon>Streptosporangiales</taxon>
        <taxon>Thermomonosporaceae</taxon>
        <taxon>Actinomadura</taxon>
    </lineage>
</organism>
<protein>
    <recommendedName>
        <fullName evidence="10">Valine--tRNA ligase</fullName>
        <ecNumber evidence="10">6.1.1.9</ecNumber>
    </recommendedName>
    <alternativeName>
        <fullName evidence="10">Valyl-tRNA synthetase</fullName>
        <shortName evidence="10">ValRS</shortName>
    </alternativeName>
</protein>
<keyword evidence="5 10" id="KW-0648">Protein biosynthesis</keyword>
<keyword evidence="7 10" id="KW-0030">Aminoacyl-tRNA synthetase</keyword>
<gene>
    <name evidence="10" type="primary">valS</name>
    <name evidence="15" type="ORF">FHX41_1662</name>
</gene>
<feature type="domain" description="Aminoacyl-tRNA synthetase class Ia" evidence="12">
    <location>
        <begin position="31"/>
        <end position="439"/>
    </location>
</feature>
<feature type="domain" description="Aminoacyl-tRNA synthetase class Ia" evidence="12">
    <location>
        <begin position="450"/>
        <end position="570"/>
    </location>
</feature>
<dbReference type="InterPro" id="IPR037118">
    <property type="entry name" value="Val-tRNA_synth_C_sf"/>
</dbReference>
<dbReference type="InterPro" id="IPR014729">
    <property type="entry name" value="Rossmann-like_a/b/a_fold"/>
</dbReference>
<evidence type="ECO:0000259" key="13">
    <source>
        <dbReference type="Pfam" id="PF08264"/>
    </source>
</evidence>
<dbReference type="FunFam" id="3.40.50.620:FF:000020">
    <property type="entry name" value="Valine--tRNA ligase, mitochondrial"/>
    <property type="match status" value="1"/>
</dbReference>
<dbReference type="SUPFAM" id="SSF47323">
    <property type="entry name" value="Anticodon-binding domain of a subclass of class I aminoacyl-tRNA synthetases"/>
    <property type="match status" value="1"/>
</dbReference>
<dbReference type="InterPro" id="IPR009080">
    <property type="entry name" value="tRNAsynth_Ia_anticodon-bd"/>
</dbReference>
<dbReference type="GO" id="GO:0005829">
    <property type="term" value="C:cytosol"/>
    <property type="evidence" value="ECO:0007669"/>
    <property type="project" value="TreeGrafter"/>
</dbReference>
<dbReference type="Gene3D" id="3.90.740.10">
    <property type="entry name" value="Valyl/Leucyl/Isoleucyl-tRNA synthetase, editing domain"/>
    <property type="match status" value="1"/>
</dbReference>
<dbReference type="FunFam" id="1.10.730.10:FF:000027">
    <property type="entry name" value="Valine--tRNA ligase"/>
    <property type="match status" value="1"/>
</dbReference>
<evidence type="ECO:0000313" key="15">
    <source>
        <dbReference type="EMBL" id="TQM68035.1"/>
    </source>
</evidence>
<dbReference type="Pfam" id="PF10458">
    <property type="entry name" value="Val_tRNA-synt_C"/>
    <property type="match status" value="1"/>
</dbReference>
<dbReference type="FunFam" id="3.90.740.10:FF:000005">
    <property type="entry name" value="Valine--tRNA ligase, mitochondrial"/>
    <property type="match status" value="1"/>
</dbReference>
<dbReference type="InterPro" id="IPR002300">
    <property type="entry name" value="aa-tRNA-synth_Ia"/>
</dbReference>
<dbReference type="SUPFAM" id="SSF52374">
    <property type="entry name" value="Nucleotidylyl transferase"/>
    <property type="match status" value="1"/>
</dbReference>
<evidence type="ECO:0000256" key="5">
    <source>
        <dbReference type="ARBA" id="ARBA00022917"/>
    </source>
</evidence>
<keyword evidence="4 10" id="KW-0067">ATP-binding</keyword>
<dbReference type="NCBIfam" id="TIGR00422">
    <property type="entry name" value="valS"/>
    <property type="match status" value="1"/>
</dbReference>
<name>A0A543IBT8_9ACTN</name>
<reference evidence="15 16" key="1">
    <citation type="submission" date="2019-06" db="EMBL/GenBank/DDBJ databases">
        <title>Sequencing the genomes of 1000 actinobacteria strains.</title>
        <authorList>
            <person name="Klenk H.-P."/>
        </authorList>
    </citation>
    <scope>NUCLEOTIDE SEQUENCE [LARGE SCALE GENOMIC DNA]</scope>
    <source>
        <strain evidence="15 16">DSM 45043</strain>
    </source>
</reference>
<dbReference type="InterPro" id="IPR013155">
    <property type="entry name" value="M/V/L/I-tRNA-synth_anticd-bd"/>
</dbReference>
<evidence type="ECO:0000256" key="9">
    <source>
        <dbReference type="ARBA" id="ARBA00060830"/>
    </source>
</evidence>
<comment type="catalytic activity">
    <reaction evidence="8 10">
        <text>tRNA(Val) + L-valine + ATP = L-valyl-tRNA(Val) + AMP + diphosphate</text>
        <dbReference type="Rhea" id="RHEA:10704"/>
        <dbReference type="Rhea" id="RHEA-COMP:9672"/>
        <dbReference type="Rhea" id="RHEA-COMP:9708"/>
        <dbReference type="ChEBI" id="CHEBI:30616"/>
        <dbReference type="ChEBI" id="CHEBI:33019"/>
        <dbReference type="ChEBI" id="CHEBI:57762"/>
        <dbReference type="ChEBI" id="CHEBI:78442"/>
        <dbReference type="ChEBI" id="CHEBI:78537"/>
        <dbReference type="ChEBI" id="CHEBI:456215"/>
        <dbReference type="EC" id="6.1.1.9"/>
    </reaction>
</comment>
<evidence type="ECO:0000256" key="3">
    <source>
        <dbReference type="ARBA" id="ARBA00022741"/>
    </source>
</evidence>
<comment type="function">
    <text evidence="10">Catalyzes the attachment of valine to tRNA(Val). As ValRS can inadvertently accommodate and process structurally similar amino acids such as threonine, to avoid such errors, it has a 'posttransfer' editing activity that hydrolyzes mischarged Thr-tRNA(Val) in a tRNA-dependent manner.</text>
</comment>
<dbReference type="FunFam" id="1.10.287.380:FF:000001">
    <property type="entry name" value="Valine--tRNA ligase"/>
    <property type="match status" value="1"/>
</dbReference>
<dbReference type="GO" id="GO:0006438">
    <property type="term" value="P:valyl-tRNA aminoacylation"/>
    <property type="evidence" value="ECO:0007669"/>
    <property type="project" value="UniProtKB-UniRule"/>
</dbReference>
<dbReference type="Pfam" id="PF08264">
    <property type="entry name" value="Anticodon_1"/>
    <property type="match status" value="1"/>
</dbReference>
<evidence type="ECO:0000256" key="11">
    <source>
        <dbReference type="SAM" id="MobiDB-lite"/>
    </source>
</evidence>
<dbReference type="CDD" id="cd07962">
    <property type="entry name" value="Anticodon_Ia_Val"/>
    <property type="match status" value="1"/>
</dbReference>
<dbReference type="EC" id="6.1.1.9" evidence="10"/>
<dbReference type="Gene3D" id="1.10.730.10">
    <property type="entry name" value="Isoleucyl-tRNA Synthetase, Domain 1"/>
    <property type="match status" value="1"/>
</dbReference>
<keyword evidence="1 10" id="KW-0963">Cytoplasm</keyword>
<evidence type="ECO:0000256" key="6">
    <source>
        <dbReference type="ARBA" id="ARBA00023054"/>
    </source>
</evidence>
<dbReference type="GO" id="GO:0005524">
    <property type="term" value="F:ATP binding"/>
    <property type="evidence" value="ECO:0007669"/>
    <property type="project" value="UniProtKB-UniRule"/>
</dbReference>
<dbReference type="GO" id="GO:0002161">
    <property type="term" value="F:aminoacyl-tRNA deacylase activity"/>
    <property type="evidence" value="ECO:0007669"/>
    <property type="project" value="InterPro"/>
</dbReference>
<dbReference type="Gene3D" id="1.10.287.380">
    <property type="entry name" value="Valyl-tRNA synthetase, C-terminal domain"/>
    <property type="match status" value="1"/>
</dbReference>
<dbReference type="InterPro" id="IPR002303">
    <property type="entry name" value="Valyl-tRNA_ligase"/>
</dbReference>
<dbReference type="PANTHER" id="PTHR11946">
    <property type="entry name" value="VALYL-TRNA SYNTHETASES"/>
    <property type="match status" value="1"/>
</dbReference>
<dbReference type="PROSITE" id="PS00178">
    <property type="entry name" value="AA_TRNA_LIGASE_I"/>
    <property type="match status" value="1"/>
</dbReference>
<dbReference type="NCBIfam" id="NF004349">
    <property type="entry name" value="PRK05729.1"/>
    <property type="match status" value="1"/>
</dbReference>
<feature type="binding site" evidence="10">
    <location>
        <position position="536"/>
    </location>
    <ligand>
        <name>ATP</name>
        <dbReference type="ChEBI" id="CHEBI:30616"/>
    </ligand>
</feature>
<dbReference type="GO" id="GO:0004832">
    <property type="term" value="F:valine-tRNA ligase activity"/>
    <property type="evidence" value="ECO:0007669"/>
    <property type="project" value="UniProtKB-UniRule"/>
</dbReference>
<evidence type="ECO:0000259" key="14">
    <source>
        <dbReference type="Pfam" id="PF10458"/>
    </source>
</evidence>
<feature type="region of interest" description="Disordered" evidence="11">
    <location>
        <begin position="1"/>
        <end position="22"/>
    </location>
</feature>
<dbReference type="Gene3D" id="3.40.50.620">
    <property type="entry name" value="HUPs"/>
    <property type="match status" value="3"/>
</dbReference>
<comment type="domain">
    <text evidence="10">The C-terminal coiled-coil domain is crucial for aminoacylation activity.</text>
</comment>
<dbReference type="SUPFAM" id="SSF50677">
    <property type="entry name" value="ValRS/IleRS/LeuRS editing domain"/>
    <property type="match status" value="1"/>
</dbReference>
<dbReference type="OrthoDB" id="9810365at2"/>
<dbReference type="CDD" id="cd00817">
    <property type="entry name" value="ValRS_core"/>
    <property type="match status" value="1"/>
</dbReference>
<dbReference type="InterPro" id="IPR033705">
    <property type="entry name" value="Anticodon_Ia_Val"/>
</dbReference>
<dbReference type="Pfam" id="PF00133">
    <property type="entry name" value="tRNA-synt_1"/>
    <property type="match status" value="2"/>
</dbReference>
<sequence>MTQPSTERGQGAAEDVDLPTQYRPAEVEGRLYERWVSEGLFTADPHRNPDRPYFSIVIPPPNVTGSLHMGHALDHSIQDALVRWHRMRGHETLWLPGMDHAGIATQNVVERELAKEGLSRHDLGREAFIERVWEWKAESGGRILGQMRRLGDSVDWTREAFTMDEQRANAVRTIFKRLFDDGLIYRAERIINWCPRCLTALSDIEVEHEEVEGELVSLRYGSGEDEIVVATTRAETMLGDTAVAVHPEDERYAHLVGREIELPLTGRRIPIVADEHVDPEFGTGAVKVTPAHDPNDFEIGRRHSLPSLTVMDERGVVTAPGPFEGLDRFEARPAVVAALREQGRIVKEIRPYTHSVGHCQRCSTVVEPRVSLQWFVKVESLARAAGDAVRDGRVTINPPEMAARYFEWVDNMHDWCISRQLWWGHRIPVWYGPNGETVCPAPGEEPPAGWTQDGDVLDTWFSSALWPFSTLGWPDDTPDLKRFYPTSVLVTGYDILFFWVARMMMFGLYAMDGVQPFDTIALHGMVRDQYGKKMSKSFGNVIDPLDWIDEYGADATRFTLLRGAHPGGDVPVAEQWAQGSRNFCNKLWNATRFALINGAHVRGEMPEKLSTVDAWILSRLQSVIAEVDAHLEGFDFAKACETLYHFAWDEVCDWYVELAKVQLADERAEATRRVLGEVLDKLLRLLHPVIPFVTEELWTSLTGGATVVTAPWPSAEPARADREAEAVVESLQRLVTEVRRFRADQGLKPGQRVAATLEWGDSPLAAHEEGVRSLLRLTEPGEGFSATASLPVEGVTVRIDTAGVIDVAAERKRLEKDLAAARKVVDQTTRKLANESFMAKAPEDVVAKNRERLAQAEADIERLEAQLKALPAG</sequence>
<dbReference type="Proteomes" id="UP000316706">
    <property type="component" value="Unassembled WGS sequence"/>
</dbReference>
<dbReference type="EMBL" id="VFPO01000001">
    <property type="protein sequence ID" value="TQM68035.1"/>
    <property type="molecule type" value="Genomic_DNA"/>
</dbReference>
<evidence type="ECO:0000256" key="1">
    <source>
        <dbReference type="ARBA" id="ARBA00022490"/>
    </source>
</evidence>
<feature type="short sequence motif" description="'KMSKS' region" evidence="10">
    <location>
        <begin position="533"/>
        <end position="537"/>
    </location>
</feature>
<dbReference type="InterPro" id="IPR010978">
    <property type="entry name" value="tRNA-bd_arm"/>
</dbReference>
<evidence type="ECO:0000313" key="16">
    <source>
        <dbReference type="Proteomes" id="UP000316706"/>
    </source>
</evidence>
<feature type="short sequence motif" description="'HIGH' region" evidence="10">
    <location>
        <begin position="61"/>
        <end position="71"/>
    </location>
</feature>
<keyword evidence="16" id="KW-1185">Reference proteome</keyword>
<dbReference type="PANTHER" id="PTHR11946:SF93">
    <property type="entry name" value="VALINE--TRNA LIGASE, CHLOROPLASTIC_MITOCHONDRIAL 2"/>
    <property type="match status" value="1"/>
</dbReference>
<evidence type="ECO:0000256" key="10">
    <source>
        <dbReference type="HAMAP-Rule" id="MF_02004"/>
    </source>
</evidence>
<keyword evidence="3 10" id="KW-0547">Nucleotide-binding</keyword>
<accession>A0A543IBT8</accession>
<evidence type="ECO:0000256" key="4">
    <source>
        <dbReference type="ARBA" id="ARBA00022840"/>
    </source>
</evidence>
<comment type="similarity">
    <text evidence="9 10">Belongs to the class-I aminoacyl-tRNA synthetase family. ValS type 1 subfamily.</text>
</comment>
<dbReference type="InterPro" id="IPR001412">
    <property type="entry name" value="aa-tRNA-synth_I_CS"/>
</dbReference>
<comment type="subcellular location">
    <subcellularLocation>
        <location evidence="10">Cytoplasm</location>
    </subcellularLocation>
</comment>
<keyword evidence="2 10" id="KW-0436">Ligase</keyword>
<feature type="domain" description="Methionyl/Valyl/Leucyl/Isoleucyl-tRNA synthetase anticodon-binding" evidence="13">
    <location>
        <begin position="613"/>
        <end position="753"/>
    </location>
</feature>
<dbReference type="PRINTS" id="PR00986">
    <property type="entry name" value="TRNASYNTHVAL"/>
</dbReference>
<dbReference type="InterPro" id="IPR019499">
    <property type="entry name" value="Val-tRNA_synth_tRNA-bd"/>
</dbReference>
<keyword evidence="6 10" id="KW-0175">Coiled coil</keyword>
<dbReference type="FunFam" id="3.40.50.620:FF:000098">
    <property type="entry name" value="Valine--tRNA ligase"/>
    <property type="match status" value="1"/>
</dbReference>
<evidence type="ECO:0000256" key="7">
    <source>
        <dbReference type="ARBA" id="ARBA00023146"/>
    </source>
</evidence>
<comment type="subunit">
    <text evidence="10">Monomer.</text>
</comment>
<comment type="caution">
    <text evidence="15">The sequence shown here is derived from an EMBL/GenBank/DDBJ whole genome shotgun (WGS) entry which is preliminary data.</text>
</comment>
<evidence type="ECO:0000256" key="2">
    <source>
        <dbReference type="ARBA" id="ARBA00022598"/>
    </source>
</evidence>
<dbReference type="HAMAP" id="MF_02004">
    <property type="entry name" value="Val_tRNA_synth_type1"/>
    <property type="match status" value="1"/>
</dbReference>
<dbReference type="RefSeq" id="WP_141967229.1">
    <property type="nucleotide sequence ID" value="NZ_VFPO01000001.1"/>
</dbReference>
<dbReference type="AlphaFoldDB" id="A0A543IBT8"/>
<evidence type="ECO:0000259" key="12">
    <source>
        <dbReference type="Pfam" id="PF00133"/>
    </source>
</evidence>
<feature type="domain" description="Valyl-tRNA synthetase tRNA-binding arm" evidence="14">
    <location>
        <begin position="806"/>
        <end position="870"/>
    </location>
</feature>
<proteinExistence type="inferred from homology"/>
<dbReference type="SUPFAM" id="SSF46589">
    <property type="entry name" value="tRNA-binding arm"/>
    <property type="match status" value="1"/>
</dbReference>
<comment type="domain">
    <text evidence="10">ValRS has two distinct active sites: one for aminoacylation and one for editing. The misactivated threonine is translocated from the active site to the editing site.</text>
</comment>